<evidence type="ECO:0000313" key="4">
    <source>
        <dbReference type="EMBL" id="GAA0708195.1"/>
    </source>
</evidence>
<dbReference type="InterPro" id="IPR036869">
    <property type="entry name" value="J_dom_sf"/>
</dbReference>
<dbReference type="Pfam" id="PF00226">
    <property type="entry name" value="DnaJ"/>
    <property type="match status" value="1"/>
</dbReference>
<evidence type="ECO:0000256" key="2">
    <source>
        <dbReference type="SAM" id="MobiDB-lite"/>
    </source>
</evidence>
<dbReference type="InterPro" id="IPR001623">
    <property type="entry name" value="DnaJ_domain"/>
</dbReference>
<proteinExistence type="predicted"/>
<sequence>MGGDALELALALYRAPAQRFALRGRPLPDDIDVVIKLASGSRLLLQDAANRHRAQEETILEASRFYLQQVLFASDADAYRVLGLSSDASPDQIREHYRWLQHWLHPDRCDDDWDSLLVTRVNWAWQHLRNSSSRRAYDAEREYSKSPNSAGRDTVVSAVTGEWQAVPLEQRRGTWPNRIALGMSFGSCLGLLYLALTRLDPMQPEGVPIGLTVPVAAGPRTAIEPHRTSATLAVKRTEVAAVAVGEHRFPVRDRTEDSAAPMPPHAAPIIAGIPTPVAVPAESKIRSRPVVASASTTMPADIWVSATANLAADPGEPNDNADNAAGVQAASPHLVAANARHHYKTGAAQSDDVIATPNLSARTYPEAVVLADPKSSVERASAVVPGASERPAESDSVTASKTGRQPRSIADPLDHVLGPTNSNLADSMTLEMPANVLDSGARKQRVAPAASAPTQSNSTSAPAAARNEQLLSETFAQSASHVSAPSVDAVARVELARQRVTDLTAYFGGFRTPSPPVWSNAGGQIGAEREHIALHDRTQLRAAGEFEVTDGTWRISDDAAALSAEYCLHNGRIVSESGHFSLSMIWRERMWLVTRVELVPAP</sequence>
<keyword evidence="1" id="KW-0143">Chaperone</keyword>
<dbReference type="Proteomes" id="UP001501523">
    <property type="component" value="Unassembled WGS sequence"/>
</dbReference>
<comment type="caution">
    <text evidence="4">The sequence shown here is derived from an EMBL/GenBank/DDBJ whole genome shotgun (WGS) entry which is preliminary data.</text>
</comment>
<reference evidence="4 5" key="1">
    <citation type="journal article" date="2019" name="Int. J. Syst. Evol. Microbiol.">
        <title>The Global Catalogue of Microorganisms (GCM) 10K type strain sequencing project: providing services to taxonomists for standard genome sequencing and annotation.</title>
        <authorList>
            <consortium name="The Broad Institute Genomics Platform"/>
            <consortium name="The Broad Institute Genome Sequencing Center for Infectious Disease"/>
            <person name="Wu L."/>
            <person name="Ma J."/>
        </authorList>
    </citation>
    <scope>NUCLEOTIDE SEQUENCE [LARGE SCALE GENOMIC DNA]</scope>
    <source>
        <strain evidence="4 5">JCM 15421</strain>
    </source>
</reference>
<dbReference type="EMBL" id="BAAAEU010000004">
    <property type="protein sequence ID" value="GAA0708195.1"/>
    <property type="molecule type" value="Genomic_DNA"/>
</dbReference>
<dbReference type="RefSeq" id="WP_343787320.1">
    <property type="nucleotide sequence ID" value="NZ_BAAAEU010000004.1"/>
</dbReference>
<feature type="region of interest" description="Disordered" evidence="2">
    <location>
        <begin position="374"/>
        <end position="426"/>
    </location>
</feature>
<feature type="region of interest" description="Disordered" evidence="2">
    <location>
        <begin position="441"/>
        <end position="465"/>
    </location>
</feature>
<evidence type="ECO:0000259" key="3">
    <source>
        <dbReference type="PROSITE" id="PS50076"/>
    </source>
</evidence>
<feature type="compositionally biased region" description="Polar residues" evidence="2">
    <location>
        <begin position="452"/>
        <end position="461"/>
    </location>
</feature>
<name>A0ABN1ID70_9GAMM</name>
<gene>
    <name evidence="4" type="ORF">GCM10009105_07560</name>
</gene>
<evidence type="ECO:0000256" key="1">
    <source>
        <dbReference type="ARBA" id="ARBA00023186"/>
    </source>
</evidence>
<keyword evidence="5" id="KW-1185">Reference proteome</keyword>
<dbReference type="CDD" id="cd06257">
    <property type="entry name" value="DnaJ"/>
    <property type="match status" value="1"/>
</dbReference>
<dbReference type="SMART" id="SM00271">
    <property type="entry name" value="DnaJ"/>
    <property type="match status" value="1"/>
</dbReference>
<feature type="domain" description="J" evidence="3">
    <location>
        <begin position="77"/>
        <end position="141"/>
    </location>
</feature>
<protein>
    <recommendedName>
        <fullName evidence="3">J domain-containing protein</fullName>
    </recommendedName>
</protein>
<dbReference type="Gene3D" id="1.10.287.110">
    <property type="entry name" value="DnaJ domain"/>
    <property type="match status" value="1"/>
</dbReference>
<dbReference type="SUPFAM" id="SSF46565">
    <property type="entry name" value="Chaperone J-domain"/>
    <property type="match status" value="1"/>
</dbReference>
<accession>A0ABN1ID70</accession>
<dbReference type="PROSITE" id="PS50076">
    <property type="entry name" value="DNAJ_2"/>
    <property type="match status" value="1"/>
</dbReference>
<evidence type="ECO:0000313" key="5">
    <source>
        <dbReference type="Proteomes" id="UP001501523"/>
    </source>
</evidence>
<feature type="compositionally biased region" description="Polar residues" evidence="2">
    <location>
        <begin position="395"/>
        <end position="405"/>
    </location>
</feature>
<organism evidence="4 5">
    <name type="scientific">Dokdonella soli</name>
    <dbReference type="NCBI Taxonomy" id="529810"/>
    <lineage>
        <taxon>Bacteria</taxon>
        <taxon>Pseudomonadati</taxon>
        <taxon>Pseudomonadota</taxon>
        <taxon>Gammaproteobacteria</taxon>
        <taxon>Lysobacterales</taxon>
        <taxon>Rhodanobacteraceae</taxon>
        <taxon>Dokdonella</taxon>
    </lineage>
</organism>